<evidence type="ECO:0000313" key="3">
    <source>
        <dbReference type="Proteomes" id="UP000076584"/>
    </source>
</evidence>
<keyword evidence="3" id="KW-1185">Reference proteome</keyword>
<protein>
    <submittedName>
        <fullName evidence="2">Uncharacterized protein</fullName>
    </submittedName>
</protein>
<dbReference type="EMBL" id="LFIW01001011">
    <property type="protein sequence ID" value="KZL83936.1"/>
    <property type="molecule type" value="Genomic_DNA"/>
</dbReference>
<name>A0A167DIU3_COLIC</name>
<feature type="region of interest" description="Disordered" evidence="1">
    <location>
        <begin position="1"/>
        <end position="59"/>
    </location>
</feature>
<accession>A0A167DIU3</accession>
<sequence>MSSSDSDASDTSTVRQSAVTQQQSGPANLRLLSMALRAPSDPLTCQPGPKRYRGFQQAP</sequence>
<comment type="caution">
    <text evidence="2">The sequence shown here is derived from an EMBL/GenBank/DDBJ whole genome shotgun (WGS) entry which is preliminary data.</text>
</comment>
<gene>
    <name evidence="2" type="ORF">CI238_13483</name>
</gene>
<dbReference type="Proteomes" id="UP000076584">
    <property type="component" value="Unassembled WGS sequence"/>
</dbReference>
<evidence type="ECO:0000313" key="2">
    <source>
        <dbReference type="EMBL" id="KZL83936.1"/>
    </source>
</evidence>
<proteinExistence type="predicted"/>
<feature type="compositionally biased region" description="Polar residues" evidence="1">
    <location>
        <begin position="14"/>
        <end position="26"/>
    </location>
</feature>
<dbReference type="AlphaFoldDB" id="A0A167DIU3"/>
<feature type="compositionally biased region" description="Low complexity" evidence="1">
    <location>
        <begin position="1"/>
        <end position="13"/>
    </location>
</feature>
<evidence type="ECO:0000256" key="1">
    <source>
        <dbReference type="SAM" id="MobiDB-lite"/>
    </source>
</evidence>
<reference evidence="2 3" key="1">
    <citation type="submission" date="2015-06" db="EMBL/GenBank/DDBJ databases">
        <title>Survival trade-offs in plant roots during colonization by closely related pathogenic and mutualistic fungi.</title>
        <authorList>
            <person name="Hacquard S."/>
            <person name="Kracher B."/>
            <person name="Hiruma K."/>
            <person name="Weinman A."/>
            <person name="Muench P."/>
            <person name="Garrido Oter R."/>
            <person name="Ver Loren van Themaat E."/>
            <person name="Dallerey J.-F."/>
            <person name="Damm U."/>
            <person name="Henrissat B."/>
            <person name="Lespinet O."/>
            <person name="Thon M."/>
            <person name="Kemen E."/>
            <person name="McHardy A.C."/>
            <person name="Schulze-Lefert P."/>
            <person name="O'Connell R.J."/>
        </authorList>
    </citation>
    <scope>NUCLEOTIDE SEQUENCE [LARGE SCALE GENOMIC DNA]</scope>
    <source>
        <strain evidence="2 3">MAFF 238704</strain>
    </source>
</reference>
<organism evidence="2 3">
    <name type="scientific">Colletotrichum incanum</name>
    <name type="common">Soybean anthracnose fungus</name>
    <dbReference type="NCBI Taxonomy" id="1573173"/>
    <lineage>
        <taxon>Eukaryota</taxon>
        <taxon>Fungi</taxon>
        <taxon>Dikarya</taxon>
        <taxon>Ascomycota</taxon>
        <taxon>Pezizomycotina</taxon>
        <taxon>Sordariomycetes</taxon>
        <taxon>Hypocreomycetidae</taxon>
        <taxon>Glomerellales</taxon>
        <taxon>Glomerellaceae</taxon>
        <taxon>Colletotrichum</taxon>
        <taxon>Colletotrichum spaethianum species complex</taxon>
    </lineage>
</organism>